<feature type="compositionally biased region" description="Basic residues" evidence="1">
    <location>
        <begin position="1"/>
        <end position="11"/>
    </location>
</feature>
<dbReference type="Proteomes" id="UP000614996">
    <property type="component" value="Unassembled WGS sequence"/>
</dbReference>
<name>A0A8J4AFT5_9ACTN</name>
<reference evidence="3" key="1">
    <citation type="journal article" date="2021" name="Int. J. Syst. Evol. Microbiol.">
        <title>Actinocatenispora comari sp. nov., an endophytic actinomycete isolated from aerial parts of Comarum salesowianum.</title>
        <authorList>
            <person name="Oyunbileg N."/>
            <person name="Iizaka Y."/>
            <person name="Hamada M."/>
            <person name="Davaapurev B.O."/>
            <person name="Fukumoto A."/>
            <person name="Tsetseg B."/>
            <person name="Kato F."/>
            <person name="Tamura T."/>
            <person name="Batkhuu J."/>
            <person name="Anzai Y."/>
        </authorList>
    </citation>
    <scope>NUCLEOTIDE SEQUENCE [LARGE SCALE GENOMIC DNA]</scope>
    <source>
        <strain evidence="3">NUM-2625</strain>
    </source>
</reference>
<comment type="caution">
    <text evidence="2">The sequence shown here is derived from an EMBL/GenBank/DDBJ whole genome shotgun (WGS) entry which is preliminary data.</text>
</comment>
<protein>
    <submittedName>
        <fullName evidence="2">Uncharacterized protein</fullName>
    </submittedName>
</protein>
<accession>A0A8J4AFT5</accession>
<dbReference type="EMBL" id="BOPO01000053">
    <property type="protein sequence ID" value="GIL27828.1"/>
    <property type="molecule type" value="Genomic_DNA"/>
</dbReference>
<dbReference type="RefSeq" id="WP_207125555.1">
    <property type="nucleotide sequence ID" value="NZ_BOPO01000053.1"/>
</dbReference>
<evidence type="ECO:0000256" key="1">
    <source>
        <dbReference type="SAM" id="MobiDB-lite"/>
    </source>
</evidence>
<proteinExistence type="predicted"/>
<evidence type="ECO:0000313" key="3">
    <source>
        <dbReference type="Proteomes" id="UP000614996"/>
    </source>
</evidence>
<dbReference type="AlphaFoldDB" id="A0A8J4AFT5"/>
<gene>
    <name evidence="2" type="ORF">NUM_30820</name>
</gene>
<organism evidence="2 3">
    <name type="scientific">Actinocatenispora comari</name>
    <dbReference type="NCBI Taxonomy" id="2807577"/>
    <lineage>
        <taxon>Bacteria</taxon>
        <taxon>Bacillati</taxon>
        <taxon>Actinomycetota</taxon>
        <taxon>Actinomycetes</taxon>
        <taxon>Micromonosporales</taxon>
        <taxon>Micromonosporaceae</taxon>
        <taxon>Actinocatenispora</taxon>
    </lineage>
</organism>
<feature type="region of interest" description="Disordered" evidence="1">
    <location>
        <begin position="1"/>
        <end position="52"/>
    </location>
</feature>
<evidence type="ECO:0000313" key="2">
    <source>
        <dbReference type="EMBL" id="GIL27828.1"/>
    </source>
</evidence>
<keyword evidence="3" id="KW-1185">Reference proteome</keyword>
<sequence length="73" mass="8317">MIIVSRHKSRYQKGTDTLLDRSDEEVERLSREVLSNRAGPSSPFGDQPLPMPVEDVEYQLPGAEEHAETTEQY</sequence>